<dbReference type="RefSeq" id="WP_140694884.1">
    <property type="nucleotide sequence ID" value="NZ_RCZG01000009.1"/>
</dbReference>
<dbReference type="OrthoDB" id="4762021at2"/>
<dbReference type="EMBL" id="RCZG01000009">
    <property type="protein sequence ID" value="TPG32188.1"/>
    <property type="molecule type" value="Genomic_DNA"/>
</dbReference>
<reference evidence="3 4" key="1">
    <citation type="journal article" date="2019" name="Environ. Microbiol.">
        <title>Species interactions and distinct microbial communities in high Arctic permafrost affected cryosols are associated with the CH4 and CO2 gas fluxes.</title>
        <authorList>
            <person name="Altshuler I."/>
            <person name="Hamel J."/>
            <person name="Turney S."/>
            <person name="Magnuson E."/>
            <person name="Levesque R."/>
            <person name="Greer C."/>
            <person name="Whyte L.G."/>
        </authorList>
    </citation>
    <scope>NUCLEOTIDE SEQUENCE [LARGE SCALE GENOMIC DNA]</scope>
    <source>
        <strain evidence="3 4">S5.20</strain>
    </source>
</reference>
<sequence length="192" mass="19696">MSLTKRVLAAGVAATLLLLGAQLLPAAVQADPGVPPGPDATEQSADTPPPPPEATTDFGPGPYNVVYRARVDGVSRGATISYAMADDQVNTAEPTMVPGRTFEATGVVTQTQKAGMQVAIQWPYSASLHCEILVNDQIIAEADQFVAPRLTPQHNDPGYGVLSCGTVTNFPTGNTAPIDAPAPAPADPAPAA</sequence>
<proteinExistence type="predicted"/>
<feature type="region of interest" description="Disordered" evidence="1">
    <location>
        <begin position="30"/>
        <end position="60"/>
    </location>
</feature>
<protein>
    <submittedName>
        <fullName evidence="3">Uncharacterized protein</fullName>
    </submittedName>
</protein>
<name>A0A502E2Z6_9MYCO</name>
<feature type="chain" id="PRO_5021422790" evidence="2">
    <location>
        <begin position="31"/>
        <end position="192"/>
    </location>
</feature>
<dbReference type="Proteomes" id="UP000320095">
    <property type="component" value="Unassembled WGS sequence"/>
</dbReference>
<keyword evidence="2" id="KW-0732">Signal</keyword>
<evidence type="ECO:0000256" key="1">
    <source>
        <dbReference type="SAM" id="MobiDB-lite"/>
    </source>
</evidence>
<evidence type="ECO:0000313" key="4">
    <source>
        <dbReference type="Proteomes" id="UP000320095"/>
    </source>
</evidence>
<keyword evidence="4" id="KW-1185">Reference proteome</keyword>
<accession>A0A502E2Z6</accession>
<organism evidence="3 4">
    <name type="scientific">Mycolicibacterium hodleri</name>
    <dbReference type="NCBI Taxonomy" id="49897"/>
    <lineage>
        <taxon>Bacteria</taxon>
        <taxon>Bacillati</taxon>
        <taxon>Actinomycetota</taxon>
        <taxon>Actinomycetes</taxon>
        <taxon>Mycobacteriales</taxon>
        <taxon>Mycobacteriaceae</taxon>
        <taxon>Mycolicibacterium</taxon>
    </lineage>
</organism>
<feature type="signal peptide" evidence="2">
    <location>
        <begin position="1"/>
        <end position="30"/>
    </location>
</feature>
<gene>
    <name evidence="3" type="ORF">EAH80_20400</name>
</gene>
<comment type="caution">
    <text evidence="3">The sequence shown here is derived from an EMBL/GenBank/DDBJ whole genome shotgun (WGS) entry which is preliminary data.</text>
</comment>
<dbReference type="AlphaFoldDB" id="A0A502E2Z6"/>
<evidence type="ECO:0000313" key="3">
    <source>
        <dbReference type="EMBL" id="TPG32188.1"/>
    </source>
</evidence>
<evidence type="ECO:0000256" key="2">
    <source>
        <dbReference type="SAM" id="SignalP"/>
    </source>
</evidence>